<keyword evidence="2" id="KW-1185">Reference proteome</keyword>
<evidence type="ECO:0000313" key="1">
    <source>
        <dbReference type="EMBL" id="MDI1491842.1"/>
    </source>
</evidence>
<dbReference type="AlphaFoldDB" id="A0AA43QTC7"/>
<organism evidence="1 2">
    <name type="scientific">Ramalina farinacea</name>
    <dbReference type="NCBI Taxonomy" id="258253"/>
    <lineage>
        <taxon>Eukaryota</taxon>
        <taxon>Fungi</taxon>
        <taxon>Dikarya</taxon>
        <taxon>Ascomycota</taxon>
        <taxon>Pezizomycotina</taxon>
        <taxon>Lecanoromycetes</taxon>
        <taxon>OSLEUM clade</taxon>
        <taxon>Lecanoromycetidae</taxon>
        <taxon>Lecanorales</taxon>
        <taxon>Lecanorineae</taxon>
        <taxon>Ramalinaceae</taxon>
        <taxon>Ramalina</taxon>
    </lineage>
</organism>
<protein>
    <submittedName>
        <fullName evidence="1">Uncharacterized protein</fullName>
    </submittedName>
</protein>
<sequence>MREETSWAFLEYNTFSFCEPVAWQQFRDEHTIAQLNHMRAIELYTMAATVEFEDGYGEGNGDPYARMPGDDWWRFDGVSILKNVTNIVLGFRDPPQRYNGRFNQNIDLIGRALDSAFGDLSGLKRLKDVNVFIIMDPHYYVYRQGNTMETNEQIEILLSLFGSKLEMKLLASNPHNIVQSTNHWENLDSMAISRLRGEQVEV</sequence>
<gene>
    <name evidence="1" type="ORF">OHK93_003053</name>
</gene>
<name>A0AA43QTC7_9LECA</name>
<dbReference type="Proteomes" id="UP001161017">
    <property type="component" value="Unassembled WGS sequence"/>
</dbReference>
<comment type="caution">
    <text evidence="1">The sequence shown here is derived from an EMBL/GenBank/DDBJ whole genome shotgun (WGS) entry which is preliminary data.</text>
</comment>
<accession>A0AA43QTC7</accession>
<dbReference type="EMBL" id="JAPUFD010000016">
    <property type="protein sequence ID" value="MDI1491842.1"/>
    <property type="molecule type" value="Genomic_DNA"/>
</dbReference>
<evidence type="ECO:0000313" key="2">
    <source>
        <dbReference type="Proteomes" id="UP001161017"/>
    </source>
</evidence>
<proteinExistence type="predicted"/>
<reference evidence="1" key="1">
    <citation type="journal article" date="2023" name="Genome Biol. Evol.">
        <title>First Whole Genome Sequence and Flow Cytometry Genome Size Data for the Lichen-Forming Fungus Ramalina farinacea (Ascomycota).</title>
        <authorList>
            <person name="Llewellyn T."/>
            <person name="Mian S."/>
            <person name="Hill R."/>
            <person name="Leitch I.J."/>
            <person name="Gaya E."/>
        </authorList>
    </citation>
    <scope>NUCLEOTIDE SEQUENCE</scope>
    <source>
        <strain evidence="1">LIQ254RAFAR</strain>
    </source>
</reference>